<protein>
    <submittedName>
        <fullName evidence="1">NusG domain II-containing protein</fullName>
    </submittedName>
</protein>
<dbReference type="EMBL" id="DWYG01000138">
    <property type="protein sequence ID" value="HJB42481.1"/>
    <property type="molecule type" value="Genomic_DNA"/>
</dbReference>
<dbReference type="InterPro" id="IPR038690">
    <property type="entry name" value="NusG_2_sf"/>
</dbReference>
<dbReference type="CDD" id="cd09846">
    <property type="entry name" value="DUF1312"/>
    <property type="match status" value="1"/>
</dbReference>
<proteinExistence type="predicted"/>
<evidence type="ECO:0000313" key="2">
    <source>
        <dbReference type="Proteomes" id="UP000886803"/>
    </source>
</evidence>
<name>A0A9D2M871_9FIRM</name>
<dbReference type="AlphaFoldDB" id="A0A9D2M871"/>
<organism evidence="1 2">
    <name type="scientific">Candidatus Gemmiger avicola</name>
    <dbReference type="NCBI Taxonomy" id="2838605"/>
    <lineage>
        <taxon>Bacteria</taxon>
        <taxon>Bacillati</taxon>
        <taxon>Bacillota</taxon>
        <taxon>Clostridia</taxon>
        <taxon>Eubacteriales</taxon>
        <taxon>Gemmiger</taxon>
    </lineage>
</organism>
<sequence length="117" mass="12619">MKKLSRQTRMNLVFLAAVAVVLAVLFGWRAAARGGAGRYAQLQYGADNTIEMIPLDTDATYDIDTGSYTIHLRVEDGGIAFIDSPCPDHLCEGFGVLRNTGDWAACLPARASVTVVE</sequence>
<evidence type="ECO:0000313" key="1">
    <source>
        <dbReference type="EMBL" id="HJB42481.1"/>
    </source>
</evidence>
<dbReference type="Proteomes" id="UP000886803">
    <property type="component" value="Unassembled WGS sequence"/>
</dbReference>
<reference evidence="1" key="1">
    <citation type="journal article" date="2021" name="PeerJ">
        <title>Extensive microbial diversity within the chicken gut microbiome revealed by metagenomics and culture.</title>
        <authorList>
            <person name="Gilroy R."/>
            <person name="Ravi A."/>
            <person name="Getino M."/>
            <person name="Pursley I."/>
            <person name="Horton D.L."/>
            <person name="Alikhan N.F."/>
            <person name="Baker D."/>
            <person name="Gharbi K."/>
            <person name="Hall N."/>
            <person name="Watson M."/>
            <person name="Adriaenssens E.M."/>
            <person name="Foster-Nyarko E."/>
            <person name="Jarju S."/>
            <person name="Secka A."/>
            <person name="Antonio M."/>
            <person name="Oren A."/>
            <person name="Chaudhuri R.R."/>
            <person name="La Ragione R."/>
            <person name="Hildebrand F."/>
            <person name="Pallen M.J."/>
        </authorList>
    </citation>
    <scope>NUCLEOTIDE SEQUENCE</scope>
    <source>
        <strain evidence="1">ChiBcec8-13705</strain>
    </source>
</reference>
<comment type="caution">
    <text evidence="1">The sequence shown here is derived from an EMBL/GenBank/DDBJ whole genome shotgun (WGS) entry which is preliminary data.</text>
</comment>
<gene>
    <name evidence="1" type="ORF">H9945_08280</name>
</gene>
<dbReference type="Pfam" id="PF07009">
    <property type="entry name" value="NusG_II"/>
    <property type="match status" value="1"/>
</dbReference>
<reference evidence="1" key="2">
    <citation type="submission" date="2021-04" db="EMBL/GenBank/DDBJ databases">
        <authorList>
            <person name="Gilroy R."/>
        </authorList>
    </citation>
    <scope>NUCLEOTIDE SEQUENCE</scope>
    <source>
        <strain evidence="1">ChiBcec8-13705</strain>
    </source>
</reference>
<dbReference type="Gene3D" id="2.60.320.10">
    <property type="entry name" value="N-utilization substance G protein NusG, insert domain"/>
    <property type="match status" value="1"/>
</dbReference>
<accession>A0A9D2M871</accession>